<feature type="transmembrane region" description="Helical" evidence="2">
    <location>
        <begin position="23"/>
        <end position="42"/>
    </location>
</feature>
<comment type="caution">
    <text evidence="3">The sequence shown here is derived from an EMBL/GenBank/DDBJ whole genome shotgun (WGS) entry which is preliminary data.</text>
</comment>
<keyword evidence="4" id="KW-1185">Reference proteome</keyword>
<feature type="compositionally biased region" description="Polar residues" evidence="1">
    <location>
        <begin position="308"/>
        <end position="324"/>
    </location>
</feature>
<evidence type="ECO:0000256" key="1">
    <source>
        <dbReference type="SAM" id="MobiDB-lite"/>
    </source>
</evidence>
<dbReference type="Proteomes" id="UP000772434">
    <property type="component" value="Unassembled WGS sequence"/>
</dbReference>
<feature type="transmembrane region" description="Helical" evidence="2">
    <location>
        <begin position="54"/>
        <end position="78"/>
    </location>
</feature>
<proteinExistence type="predicted"/>
<protein>
    <submittedName>
        <fullName evidence="3">Uncharacterized protein</fullName>
    </submittedName>
</protein>
<keyword evidence="2" id="KW-1133">Transmembrane helix</keyword>
<dbReference type="EMBL" id="JADNRY010000366">
    <property type="protein sequence ID" value="KAF9058542.1"/>
    <property type="molecule type" value="Genomic_DNA"/>
</dbReference>
<feature type="transmembrane region" description="Helical" evidence="2">
    <location>
        <begin position="263"/>
        <end position="286"/>
    </location>
</feature>
<feature type="transmembrane region" description="Helical" evidence="2">
    <location>
        <begin position="227"/>
        <end position="251"/>
    </location>
</feature>
<feature type="region of interest" description="Disordered" evidence="1">
    <location>
        <begin position="307"/>
        <end position="338"/>
    </location>
</feature>
<feature type="transmembrane region" description="Helical" evidence="2">
    <location>
        <begin position="181"/>
        <end position="203"/>
    </location>
</feature>
<evidence type="ECO:0000313" key="4">
    <source>
        <dbReference type="Proteomes" id="UP000772434"/>
    </source>
</evidence>
<reference evidence="3" key="1">
    <citation type="submission" date="2020-11" db="EMBL/GenBank/DDBJ databases">
        <authorList>
            <consortium name="DOE Joint Genome Institute"/>
            <person name="Ahrendt S."/>
            <person name="Riley R."/>
            <person name="Andreopoulos W."/>
            <person name="Labutti K."/>
            <person name="Pangilinan J."/>
            <person name="Ruiz-Duenas F.J."/>
            <person name="Barrasa J.M."/>
            <person name="Sanchez-Garcia M."/>
            <person name="Camarero S."/>
            <person name="Miyauchi S."/>
            <person name="Serrano A."/>
            <person name="Linde D."/>
            <person name="Babiker R."/>
            <person name="Drula E."/>
            <person name="Ayuso-Fernandez I."/>
            <person name="Pacheco R."/>
            <person name="Padilla G."/>
            <person name="Ferreira P."/>
            <person name="Barriuso J."/>
            <person name="Kellner H."/>
            <person name="Castanera R."/>
            <person name="Alfaro M."/>
            <person name="Ramirez L."/>
            <person name="Pisabarro A.G."/>
            <person name="Kuo A."/>
            <person name="Tritt A."/>
            <person name="Lipzen A."/>
            <person name="He G."/>
            <person name="Yan M."/>
            <person name="Ng V."/>
            <person name="Cullen D."/>
            <person name="Martin F."/>
            <person name="Rosso M.-N."/>
            <person name="Henrissat B."/>
            <person name="Hibbett D."/>
            <person name="Martinez A.T."/>
            <person name="Grigoriev I.V."/>
        </authorList>
    </citation>
    <scope>NUCLEOTIDE SEQUENCE</scope>
    <source>
        <strain evidence="3">AH 40177</strain>
    </source>
</reference>
<dbReference type="OrthoDB" id="3250682at2759"/>
<feature type="compositionally biased region" description="Basic and acidic residues" evidence="1">
    <location>
        <begin position="325"/>
        <end position="338"/>
    </location>
</feature>
<accession>A0A9P5P973</accession>
<evidence type="ECO:0000313" key="3">
    <source>
        <dbReference type="EMBL" id="KAF9058542.1"/>
    </source>
</evidence>
<evidence type="ECO:0000256" key="2">
    <source>
        <dbReference type="SAM" id="Phobius"/>
    </source>
</evidence>
<feature type="transmembrane region" description="Helical" evidence="2">
    <location>
        <begin position="149"/>
        <end position="169"/>
    </location>
</feature>
<feature type="transmembrane region" description="Helical" evidence="2">
    <location>
        <begin position="118"/>
        <end position="137"/>
    </location>
</feature>
<organism evidence="3 4">
    <name type="scientific">Rhodocollybia butyracea</name>
    <dbReference type="NCBI Taxonomy" id="206335"/>
    <lineage>
        <taxon>Eukaryota</taxon>
        <taxon>Fungi</taxon>
        <taxon>Dikarya</taxon>
        <taxon>Basidiomycota</taxon>
        <taxon>Agaricomycotina</taxon>
        <taxon>Agaricomycetes</taxon>
        <taxon>Agaricomycetidae</taxon>
        <taxon>Agaricales</taxon>
        <taxon>Marasmiineae</taxon>
        <taxon>Omphalotaceae</taxon>
        <taxon>Rhodocollybia</taxon>
    </lineage>
</organism>
<name>A0A9P5P973_9AGAR</name>
<keyword evidence="2" id="KW-0812">Transmembrane</keyword>
<gene>
    <name evidence="3" type="ORF">BDP27DRAFT_1343343</name>
</gene>
<keyword evidence="2" id="KW-0472">Membrane</keyword>
<sequence>MTPEEQQAIAALATTAYFNDAALIIYSAGIGALALGIIVATRPLVNNPWTQNRIVLFACLLVTLITFGWMVTCVWSNYLIDDRFDFAKIKPTRGEGGLDASVQSSTAKALPLVYMTGWPATMNLLLSDAIVVWRAWILFQRAWFPKFALALLTIVNIGINISNCILVNLEVTKTLGPGSKVMGWLSGLISLIVNMFATGLIALKARNHHLLMTQVGIYKRSRVQNTLLLLIESGAIYCAIQMAYTVTLLINTHTSSKSGFDNIFYLISAIGCVSIAWYPVAVIILINQHSSPVTETVHATLARAQEGQELSKNAHSDSTATSNELSKRERERGNVEGM</sequence>
<dbReference type="AlphaFoldDB" id="A0A9P5P973"/>